<dbReference type="AlphaFoldDB" id="A0A161X280"/>
<dbReference type="Proteomes" id="UP000076603">
    <property type="component" value="Unassembled WGS sequence"/>
</dbReference>
<dbReference type="STRING" id="1121326.CLMAG_06340"/>
<dbReference type="RefSeq" id="WP_066617804.1">
    <property type="nucleotide sequence ID" value="NZ_FQXL01000031.1"/>
</dbReference>
<reference evidence="1 2" key="1">
    <citation type="submission" date="2016-04" db="EMBL/GenBank/DDBJ databases">
        <title>Genome sequence of Clostridium magnum DSM 2767.</title>
        <authorList>
            <person name="Poehlein A."/>
            <person name="Uhlig R."/>
            <person name="Fischer R."/>
            <person name="Bahl H."/>
            <person name="Daniel R."/>
        </authorList>
    </citation>
    <scope>NUCLEOTIDE SEQUENCE [LARGE SCALE GENOMIC DNA]</scope>
    <source>
        <strain evidence="1 2">DSM 2767</strain>
    </source>
</reference>
<proteinExistence type="predicted"/>
<sequence>MEEITYNGEYESQKIITLKHAFRVLSREKLEKLSKINRYPINDNSKYSEICKKIITDFENGKISNEFYNSIKEHAFNPDLNVLDGFFVQFDNKNKVAISELREFFEMPNSIRKTADGQEEVISFKIINYSEQSIRILATISKVKYIYDYNNESSYTYLLPRRAIIEIYANNIVYIQTRNSGIYCDIKGIIQLVLQDYFNDNNLKLVKPKLSQTLSIDLETNGPVATYQMINSYTIKFLDIIYELENMKYNFSEFFVSAITFDHEDGYNIDLDTMIYSTSFDGKNLFRAH</sequence>
<gene>
    <name evidence="1" type="ORF">CLMAG_06340</name>
</gene>
<evidence type="ECO:0000313" key="2">
    <source>
        <dbReference type="Proteomes" id="UP000076603"/>
    </source>
</evidence>
<organism evidence="1 2">
    <name type="scientific">Clostridium magnum DSM 2767</name>
    <dbReference type="NCBI Taxonomy" id="1121326"/>
    <lineage>
        <taxon>Bacteria</taxon>
        <taxon>Bacillati</taxon>
        <taxon>Bacillota</taxon>
        <taxon>Clostridia</taxon>
        <taxon>Eubacteriales</taxon>
        <taxon>Clostridiaceae</taxon>
        <taxon>Clostridium</taxon>
    </lineage>
</organism>
<name>A0A161X280_9CLOT</name>
<dbReference type="OrthoDB" id="2966437at2"/>
<accession>A0A161X280</accession>
<dbReference type="PATRIC" id="fig|1121326.3.peg.590"/>
<protein>
    <submittedName>
        <fullName evidence="1">Uncharacterized protein</fullName>
    </submittedName>
</protein>
<evidence type="ECO:0000313" key="1">
    <source>
        <dbReference type="EMBL" id="KZL93588.1"/>
    </source>
</evidence>
<keyword evidence="2" id="KW-1185">Reference proteome</keyword>
<dbReference type="EMBL" id="LWAE01000001">
    <property type="protein sequence ID" value="KZL93588.1"/>
    <property type="molecule type" value="Genomic_DNA"/>
</dbReference>
<comment type="caution">
    <text evidence="1">The sequence shown here is derived from an EMBL/GenBank/DDBJ whole genome shotgun (WGS) entry which is preliminary data.</text>
</comment>